<evidence type="ECO:0000313" key="2">
    <source>
        <dbReference type="Proteomes" id="UP001163687"/>
    </source>
</evidence>
<dbReference type="RefSeq" id="WP_264842319.1">
    <property type="nucleotide sequence ID" value="NZ_AP025628.1"/>
</dbReference>
<dbReference type="KEGG" id="cmic:caldi_27780"/>
<dbReference type="InterPro" id="IPR036163">
    <property type="entry name" value="HMA_dom_sf"/>
</dbReference>
<name>A0AA35CNJ7_9FIRM</name>
<dbReference type="AlphaFoldDB" id="A0AA35CNJ7"/>
<dbReference type="Proteomes" id="UP001163687">
    <property type="component" value="Chromosome"/>
</dbReference>
<proteinExistence type="predicted"/>
<keyword evidence="2" id="KW-1185">Reference proteome</keyword>
<accession>A0AA35CNJ7</accession>
<protein>
    <recommendedName>
        <fullName evidence="3">Heavy-metal-associated domain-containing protein</fullName>
    </recommendedName>
</protein>
<gene>
    <name evidence="1" type="ORF">caldi_27780</name>
</gene>
<dbReference type="EMBL" id="AP025628">
    <property type="protein sequence ID" value="BDG61688.1"/>
    <property type="molecule type" value="Genomic_DNA"/>
</dbReference>
<evidence type="ECO:0008006" key="3">
    <source>
        <dbReference type="Google" id="ProtNLM"/>
    </source>
</evidence>
<dbReference type="SUPFAM" id="SSF55008">
    <property type="entry name" value="HMA, heavy metal-associated domain"/>
    <property type="match status" value="1"/>
</dbReference>
<dbReference type="GO" id="GO:0046872">
    <property type="term" value="F:metal ion binding"/>
    <property type="evidence" value="ECO:0007669"/>
    <property type="project" value="InterPro"/>
</dbReference>
<organism evidence="1 2">
    <name type="scientific">Caldinitratiruptor microaerophilus</name>
    <dbReference type="NCBI Taxonomy" id="671077"/>
    <lineage>
        <taxon>Bacteria</taxon>
        <taxon>Bacillati</taxon>
        <taxon>Bacillota</taxon>
        <taxon>Clostridia</taxon>
        <taxon>Eubacteriales</taxon>
        <taxon>Symbiobacteriaceae</taxon>
        <taxon>Caldinitratiruptor</taxon>
    </lineage>
</organism>
<evidence type="ECO:0000313" key="1">
    <source>
        <dbReference type="EMBL" id="BDG61688.1"/>
    </source>
</evidence>
<sequence length="83" mass="8461">MTGEPCKVRLRVPGAGLPGARDRVRAVLQGLPGVLRVRVDPPPPAAVPGTPALVTVTFLPGARRSAEFVAALAEAGFPGAQVL</sequence>
<reference evidence="1" key="1">
    <citation type="submission" date="2022-03" db="EMBL/GenBank/DDBJ databases">
        <title>Complete genome sequence of Caldinitratiruptor microaerophilus.</title>
        <authorList>
            <person name="Mukaiyama R."/>
            <person name="Nishiyama T."/>
            <person name="Ueda K."/>
        </authorList>
    </citation>
    <scope>NUCLEOTIDE SEQUENCE</scope>
    <source>
        <strain evidence="1">JCM 16183</strain>
    </source>
</reference>